<dbReference type="Proteomes" id="UP001233172">
    <property type="component" value="Unassembled WGS sequence"/>
</dbReference>
<reference evidence="1" key="1">
    <citation type="journal article" date="2023" name="PLoS Negl. Trop. Dis.">
        <title>A genome sequence for Biomphalaria pfeifferi, the major vector snail for the human-infecting parasite Schistosoma mansoni.</title>
        <authorList>
            <person name="Bu L."/>
            <person name="Lu L."/>
            <person name="Laidemitt M.R."/>
            <person name="Zhang S.M."/>
            <person name="Mutuku M."/>
            <person name="Mkoji G."/>
            <person name="Steinauer M."/>
            <person name="Loker E.S."/>
        </authorList>
    </citation>
    <scope>NUCLEOTIDE SEQUENCE</scope>
    <source>
        <strain evidence="1">KasaAsao</strain>
    </source>
</reference>
<gene>
    <name evidence="1" type="ORF">Bpfe_013727</name>
</gene>
<accession>A0AAD8BLE8</accession>
<organism evidence="1 2">
    <name type="scientific">Biomphalaria pfeifferi</name>
    <name type="common">Bloodfluke planorb</name>
    <name type="synonym">Freshwater snail</name>
    <dbReference type="NCBI Taxonomy" id="112525"/>
    <lineage>
        <taxon>Eukaryota</taxon>
        <taxon>Metazoa</taxon>
        <taxon>Spiralia</taxon>
        <taxon>Lophotrochozoa</taxon>
        <taxon>Mollusca</taxon>
        <taxon>Gastropoda</taxon>
        <taxon>Heterobranchia</taxon>
        <taxon>Euthyneura</taxon>
        <taxon>Panpulmonata</taxon>
        <taxon>Hygrophila</taxon>
        <taxon>Lymnaeoidea</taxon>
        <taxon>Planorbidae</taxon>
        <taxon>Biomphalaria</taxon>
    </lineage>
</organism>
<comment type="caution">
    <text evidence="1">The sequence shown here is derived from an EMBL/GenBank/DDBJ whole genome shotgun (WGS) entry which is preliminary data.</text>
</comment>
<name>A0AAD8BLE8_BIOPF</name>
<proteinExistence type="predicted"/>
<evidence type="ECO:0000313" key="2">
    <source>
        <dbReference type="Proteomes" id="UP001233172"/>
    </source>
</evidence>
<protein>
    <submittedName>
        <fullName evidence="1">Uncharacterized protein</fullName>
    </submittedName>
</protein>
<evidence type="ECO:0000313" key="1">
    <source>
        <dbReference type="EMBL" id="KAK0056789.1"/>
    </source>
</evidence>
<sequence>MCHSKVVIQKSKQQIHYSPTPPLNLFIFKFPSGGANAKTCLVTCAGRGTQCRNSIRAISCHPFTSGVRKSDNLLSSWPRLGRPDGMSSCHVIGSEY</sequence>
<dbReference type="AlphaFoldDB" id="A0AAD8BLE8"/>
<dbReference type="EMBL" id="JASAOG010000059">
    <property type="protein sequence ID" value="KAK0056789.1"/>
    <property type="molecule type" value="Genomic_DNA"/>
</dbReference>
<keyword evidence="2" id="KW-1185">Reference proteome</keyword>
<reference evidence="1" key="2">
    <citation type="submission" date="2023-04" db="EMBL/GenBank/DDBJ databases">
        <authorList>
            <person name="Bu L."/>
            <person name="Lu L."/>
            <person name="Laidemitt M.R."/>
            <person name="Zhang S.M."/>
            <person name="Mutuku M."/>
            <person name="Mkoji G."/>
            <person name="Steinauer M."/>
            <person name="Loker E.S."/>
        </authorList>
    </citation>
    <scope>NUCLEOTIDE SEQUENCE</scope>
    <source>
        <strain evidence="1">KasaAsao</strain>
        <tissue evidence="1">Whole Snail</tissue>
    </source>
</reference>